<name>A0A0D6QTG1_ARACU</name>
<dbReference type="PANTHER" id="PTHR12790:SF0">
    <property type="entry name" value="RNA POLYMERASE I-SPECIFIC TRANSCRIPTION INITIATION FACTOR RRN3-RELATED"/>
    <property type="match status" value="1"/>
</dbReference>
<proteinExistence type="inferred from homology"/>
<dbReference type="InterPro" id="IPR007991">
    <property type="entry name" value="RNA_pol_I_trans_ini_fac_RRN3"/>
</dbReference>
<evidence type="ECO:0000313" key="3">
    <source>
        <dbReference type="EMBL" id="JAG94887.1"/>
    </source>
</evidence>
<dbReference type="PANTHER" id="PTHR12790">
    <property type="entry name" value="TRANSCRIPTION INITIATION FACTOR IA RRN3"/>
    <property type="match status" value="1"/>
</dbReference>
<dbReference type="GO" id="GO:0005634">
    <property type="term" value="C:nucleus"/>
    <property type="evidence" value="ECO:0007669"/>
    <property type="project" value="TreeGrafter"/>
</dbReference>
<reference evidence="3" key="1">
    <citation type="submission" date="2015-03" db="EMBL/GenBank/DDBJ databases">
        <title>A transcriptome of Araucaria cunninghamii, an australian fine timber species.</title>
        <authorList>
            <person name="Jing Yi C.J.Y."/>
            <person name="Yin San L.Y.S."/>
            <person name="Abdul Karim S.S."/>
            <person name="Wan Azmi N.N."/>
            <person name="Hercus R.R."/>
            <person name="Croft L.L."/>
        </authorList>
    </citation>
    <scope>NUCLEOTIDE SEQUENCE</scope>
    <source>
        <strain evidence="3">MI0301</strain>
        <tissue evidence="3">Leaf</tissue>
    </source>
</reference>
<dbReference type="GO" id="GO:0006361">
    <property type="term" value="P:transcription initiation at RNA polymerase I promoter"/>
    <property type="evidence" value="ECO:0007669"/>
    <property type="project" value="InterPro"/>
</dbReference>
<dbReference type="GO" id="GO:0001042">
    <property type="term" value="F:RNA polymerase I core binding"/>
    <property type="evidence" value="ECO:0007669"/>
    <property type="project" value="TreeGrafter"/>
</dbReference>
<accession>A0A0D6QTG1</accession>
<evidence type="ECO:0000256" key="2">
    <source>
        <dbReference type="SAM" id="MobiDB-lite"/>
    </source>
</evidence>
<evidence type="ECO:0000256" key="1">
    <source>
        <dbReference type="ARBA" id="ARBA00010098"/>
    </source>
</evidence>
<dbReference type="AlphaFoldDB" id="A0A0D6QTG1"/>
<evidence type="ECO:0008006" key="4">
    <source>
        <dbReference type="Google" id="ProtNLM"/>
    </source>
</evidence>
<dbReference type="EMBL" id="GCKF01042139">
    <property type="protein sequence ID" value="JAG94887.1"/>
    <property type="molecule type" value="Transcribed_RNA"/>
</dbReference>
<protein>
    <recommendedName>
        <fullName evidence="4">RNA polymerase I-specific transcription initiation factor RRN3</fullName>
    </recommendedName>
</protein>
<comment type="similarity">
    <text evidence="1">Belongs to the RRN3 family.</text>
</comment>
<dbReference type="Pfam" id="PF05327">
    <property type="entry name" value="RRN3"/>
    <property type="match status" value="1"/>
</dbReference>
<organism evidence="3">
    <name type="scientific">Araucaria cunninghamii</name>
    <name type="common">Hoop pine</name>
    <name type="synonym">Moreton Bay pine</name>
    <dbReference type="NCBI Taxonomy" id="56994"/>
    <lineage>
        <taxon>Eukaryota</taxon>
        <taxon>Viridiplantae</taxon>
        <taxon>Streptophyta</taxon>
        <taxon>Embryophyta</taxon>
        <taxon>Tracheophyta</taxon>
        <taxon>Spermatophyta</taxon>
        <taxon>Pinopsida</taxon>
        <taxon>Pinidae</taxon>
        <taxon>Conifers II</taxon>
        <taxon>Araucariales</taxon>
        <taxon>Araucariaceae</taxon>
        <taxon>Araucaria</taxon>
    </lineage>
</organism>
<feature type="region of interest" description="Disordered" evidence="2">
    <location>
        <begin position="279"/>
        <end position="302"/>
    </location>
</feature>
<sequence length="674" mass="76288">MGMEVQISGVNQVKTGMGAAMDQELLSVARLWIRQALTSVLQGDATCYNQLIQEISNIEPGDPVQEANLVMTVRALSQAVSSINEHHHGYLLSCVLGLSIWNYSLDVADALMEFIINLATSNGGFVDRCLDMLVRNFLPPSCGLPLHMDSLTKKLILGGLGVDQLFLKKEAHLARKNEILDHVHSAIKKIAELVPTAALRLQPIILRRMPHRIIQKDWNALYMENMLRVESSAVGEIIGSRILMAVVDRLIEIDVEIRWEHILNEDSSKVYIFDMDMEDDDENEEDPGKPGSEANVQLTKSSAGKQSLGEVADKMDMLMELTLDHLKLCAEEGRVPQVYDTLMHSFQSTIMNTHKSKFTQFLIFYLCSLSPATCGANFASMLCDIFTNKSRAANTRMTAAAYLASYLARAKYLPLFVVSASLKRLVEWCLQYSPQQNNEKKAINPALHGVFYSACQAVMYVLCFRLKSLMDDPKQKLLIEDLPLKKILEHKLSPLKVCLPSVVEEFLRQVKAVHLFDVSEFTSSNNMLKTEESKAFGGVERLDMFFPFDPYLLRQSDRFVRPIYTFWSMVSVPVEDDEFEDHMLEEDEDPERCTYSEDLVFENIRNHNSRGDSYHESSDNEDIEEFECAMNKMSITPKRTTFAMPPKLISSTGFRPDMPARVTDMPARLYPTAI</sequence>
<dbReference type="GO" id="GO:0001181">
    <property type="term" value="F:RNA polymerase I general transcription initiation factor activity"/>
    <property type="evidence" value="ECO:0007669"/>
    <property type="project" value="InterPro"/>
</dbReference>